<reference evidence="5 6" key="1">
    <citation type="submission" date="2018-12" db="EMBL/GenBank/DDBJ databases">
        <authorList>
            <person name="Lunina O.N."/>
            <person name="Grouzdev D.S."/>
            <person name="Gorlenko V.M."/>
            <person name="Savvichev A.S."/>
        </authorList>
    </citation>
    <scope>NUCLEOTIDE SEQUENCE [LARGE SCALE GENOMIC DNA]</scope>
    <source>
        <strain evidence="5 6">BrKhr-17</strain>
    </source>
</reference>
<evidence type="ECO:0000256" key="3">
    <source>
        <dbReference type="SAM" id="Phobius"/>
    </source>
</evidence>
<dbReference type="SUPFAM" id="SSF111369">
    <property type="entry name" value="HlyD-like secretion proteins"/>
    <property type="match status" value="1"/>
</dbReference>
<name>A0A432AV09_CHLPH</name>
<dbReference type="RefSeq" id="WP_126384136.1">
    <property type="nucleotide sequence ID" value="NZ_CP041698.1"/>
</dbReference>
<dbReference type="InterPro" id="IPR050465">
    <property type="entry name" value="UPF0194_transport"/>
</dbReference>
<comment type="subcellular location">
    <subcellularLocation>
        <location evidence="1">Cell envelope</location>
    </subcellularLocation>
</comment>
<evidence type="ECO:0000259" key="4">
    <source>
        <dbReference type="Pfam" id="PF25973"/>
    </source>
</evidence>
<feature type="domain" description="CzcB-like barrel-sandwich hybrid" evidence="4">
    <location>
        <begin position="63"/>
        <end position="154"/>
    </location>
</feature>
<organism evidence="5 6">
    <name type="scientific">Chlorobium phaeovibrioides</name>
    <dbReference type="NCBI Taxonomy" id="1094"/>
    <lineage>
        <taxon>Bacteria</taxon>
        <taxon>Pseudomonadati</taxon>
        <taxon>Chlorobiota</taxon>
        <taxon>Chlorobiia</taxon>
        <taxon>Chlorobiales</taxon>
        <taxon>Chlorobiaceae</taxon>
        <taxon>Chlorobium/Pelodictyon group</taxon>
        <taxon>Chlorobium</taxon>
    </lineage>
</organism>
<keyword evidence="3" id="KW-1133">Transmembrane helix</keyword>
<evidence type="ECO:0000313" key="5">
    <source>
        <dbReference type="EMBL" id="RTY38417.1"/>
    </source>
</evidence>
<keyword evidence="3" id="KW-0472">Membrane</keyword>
<gene>
    <name evidence="5" type="ORF">EKD02_04855</name>
</gene>
<accession>A0A432AV09</accession>
<evidence type="ECO:0000256" key="1">
    <source>
        <dbReference type="ARBA" id="ARBA00004196"/>
    </source>
</evidence>
<dbReference type="GO" id="GO:0030313">
    <property type="term" value="C:cell envelope"/>
    <property type="evidence" value="ECO:0007669"/>
    <property type="project" value="UniProtKB-SubCell"/>
</dbReference>
<keyword evidence="2" id="KW-0175">Coiled coil</keyword>
<protein>
    <submittedName>
        <fullName evidence="5">HlyD family efflux transporter periplasmic adaptor subunit</fullName>
    </submittedName>
</protein>
<dbReference type="Gene3D" id="2.40.30.170">
    <property type="match status" value="1"/>
</dbReference>
<dbReference type="InterPro" id="IPR058647">
    <property type="entry name" value="BSH_CzcB-like"/>
</dbReference>
<dbReference type="Gene3D" id="2.40.50.100">
    <property type="match status" value="1"/>
</dbReference>
<dbReference type="Pfam" id="PF25973">
    <property type="entry name" value="BSH_CzcB"/>
    <property type="match status" value="1"/>
</dbReference>
<evidence type="ECO:0000313" key="6">
    <source>
        <dbReference type="Proteomes" id="UP000279908"/>
    </source>
</evidence>
<comment type="caution">
    <text evidence="5">The sequence shown here is derived from an EMBL/GenBank/DDBJ whole genome shotgun (WGS) entry which is preliminary data.</text>
</comment>
<proteinExistence type="predicted"/>
<sequence length="324" mass="34781">MASGNKVVWGLSAAAVAAVVILLFVFAGRKTAGQQYTVINPSRGTLVETVSTTGVVEPRNRLKIQPAIAGRVEEVMVQEGEMVEKGRVLALLSSSERAALLDAAKLQGKDEQAYWKSVYRETAVLAPIDGQVIVRSIEPGQTVSASDSLFVLSDRLTVTAFVDETDIGRVQNGQRAVISLDAYPDIRVGGEVSHIYYESHLQNNVSIYFVDVVPDSIPSVYRSGMSANIDIAVRERQHALLLPRAAVRVSGKRSEVLLEESGGGGSGGRNVAVITGISDDDSIEILGGISDSARVLMPDASFVLPSEKDATNPFMPRRKKKKDS</sequence>
<dbReference type="PANTHER" id="PTHR32347">
    <property type="entry name" value="EFFLUX SYSTEM COMPONENT YKNX-RELATED"/>
    <property type="match status" value="1"/>
</dbReference>
<dbReference type="EMBL" id="RXYK01000005">
    <property type="protein sequence ID" value="RTY38417.1"/>
    <property type="molecule type" value="Genomic_DNA"/>
</dbReference>
<dbReference type="Proteomes" id="UP000279908">
    <property type="component" value="Unassembled WGS sequence"/>
</dbReference>
<evidence type="ECO:0000256" key="2">
    <source>
        <dbReference type="ARBA" id="ARBA00023054"/>
    </source>
</evidence>
<dbReference type="AlphaFoldDB" id="A0A432AV09"/>
<feature type="transmembrane region" description="Helical" evidence="3">
    <location>
        <begin position="7"/>
        <end position="27"/>
    </location>
</feature>
<dbReference type="Gene3D" id="2.40.420.20">
    <property type="match status" value="1"/>
</dbReference>
<keyword evidence="3" id="KW-0812">Transmembrane</keyword>